<evidence type="ECO:0000313" key="2">
    <source>
        <dbReference type="Proteomes" id="UP000557509"/>
    </source>
</evidence>
<organism evidence="1 2">
    <name type="scientific">Toxoplasma gondii</name>
    <dbReference type="NCBI Taxonomy" id="5811"/>
    <lineage>
        <taxon>Eukaryota</taxon>
        <taxon>Sar</taxon>
        <taxon>Alveolata</taxon>
        <taxon>Apicomplexa</taxon>
        <taxon>Conoidasida</taxon>
        <taxon>Coccidia</taxon>
        <taxon>Eucoccidiorida</taxon>
        <taxon>Eimeriorina</taxon>
        <taxon>Sarcocystidae</taxon>
        <taxon>Toxoplasma</taxon>
    </lineage>
</organism>
<protein>
    <submittedName>
        <fullName evidence="1">Uncharacterized protein</fullName>
    </submittedName>
</protein>
<dbReference type="EMBL" id="JAAUHK010000194">
    <property type="protein sequence ID" value="KAF4642374.1"/>
    <property type="molecule type" value="Genomic_DNA"/>
</dbReference>
<dbReference type="AlphaFoldDB" id="A0A7J6K5Z9"/>
<reference evidence="1 2" key="1">
    <citation type="submission" date="2020-03" db="EMBL/GenBank/DDBJ databases">
        <title>Genome sequence of Toxoplasma gondii RH-88 strain.</title>
        <authorList>
            <person name="Lorenzi H.A."/>
            <person name="Venepally P."/>
            <person name="Rozenberg A."/>
            <person name="Sibley D."/>
        </authorList>
    </citation>
    <scope>NUCLEOTIDE SEQUENCE [LARGE SCALE GENOMIC DNA]</scope>
    <source>
        <strain evidence="1 2">RH-88</strain>
    </source>
</reference>
<proteinExistence type="predicted"/>
<accession>A0A7J6K5Z9</accession>
<name>A0A7J6K5Z9_TOXGO</name>
<sequence length="88" mass="10061">MGCVYDHQTVANGIRGRHVGDLMHSLVDKIVTTCKDLCRKHLQLDELKVQAANDRLEAAQCHRDSLIPHRSGVEEETLGKYDIDYHHR</sequence>
<keyword evidence="2" id="KW-1185">Reference proteome</keyword>
<gene>
    <name evidence="1" type="ORF">TGRH88_081890</name>
</gene>
<dbReference type="Proteomes" id="UP000557509">
    <property type="component" value="Unassembled WGS sequence"/>
</dbReference>
<comment type="caution">
    <text evidence="1">The sequence shown here is derived from an EMBL/GenBank/DDBJ whole genome shotgun (WGS) entry which is preliminary data.</text>
</comment>
<evidence type="ECO:0000313" key="1">
    <source>
        <dbReference type="EMBL" id="KAF4642374.1"/>
    </source>
</evidence>